<name>A0A9P9FSN0_9HYPO</name>
<dbReference type="InterPro" id="IPR056021">
    <property type="entry name" value="DUF7600"/>
</dbReference>
<dbReference type="OrthoDB" id="5273847at2759"/>
<comment type="caution">
    <text evidence="2">The sequence shown here is derived from an EMBL/GenBank/DDBJ whole genome shotgun (WGS) entry which is preliminary data.</text>
</comment>
<keyword evidence="3" id="KW-1185">Reference proteome</keyword>
<dbReference type="Pfam" id="PF24539">
    <property type="entry name" value="DUF7600"/>
    <property type="match status" value="1"/>
</dbReference>
<evidence type="ECO:0000313" key="3">
    <source>
        <dbReference type="Proteomes" id="UP000738349"/>
    </source>
</evidence>
<dbReference type="SMART" id="SM00256">
    <property type="entry name" value="FBOX"/>
    <property type="match status" value="1"/>
</dbReference>
<organism evidence="2 3">
    <name type="scientific">Dactylonectria macrodidyma</name>
    <dbReference type="NCBI Taxonomy" id="307937"/>
    <lineage>
        <taxon>Eukaryota</taxon>
        <taxon>Fungi</taxon>
        <taxon>Dikarya</taxon>
        <taxon>Ascomycota</taxon>
        <taxon>Pezizomycotina</taxon>
        <taxon>Sordariomycetes</taxon>
        <taxon>Hypocreomycetidae</taxon>
        <taxon>Hypocreales</taxon>
        <taxon>Nectriaceae</taxon>
        <taxon>Dactylonectria</taxon>
    </lineage>
</organism>
<proteinExistence type="predicted"/>
<reference evidence="2" key="1">
    <citation type="journal article" date="2021" name="Nat. Commun.">
        <title>Genetic determinants of endophytism in the Arabidopsis root mycobiome.</title>
        <authorList>
            <person name="Mesny F."/>
            <person name="Miyauchi S."/>
            <person name="Thiergart T."/>
            <person name="Pickel B."/>
            <person name="Atanasova L."/>
            <person name="Karlsson M."/>
            <person name="Huettel B."/>
            <person name="Barry K.W."/>
            <person name="Haridas S."/>
            <person name="Chen C."/>
            <person name="Bauer D."/>
            <person name="Andreopoulos W."/>
            <person name="Pangilinan J."/>
            <person name="LaButti K."/>
            <person name="Riley R."/>
            <person name="Lipzen A."/>
            <person name="Clum A."/>
            <person name="Drula E."/>
            <person name="Henrissat B."/>
            <person name="Kohler A."/>
            <person name="Grigoriev I.V."/>
            <person name="Martin F.M."/>
            <person name="Hacquard S."/>
        </authorList>
    </citation>
    <scope>NUCLEOTIDE SEQUENCE</scope>
    <source>
        <strain evidence="2">MPI-CAGE-AT-0147</strain>
    </source>
</reference>
<feature type="domain" description="F-box" evidence="1">
    <location>
        <begin position="191"/>
        <end position="237"/>
    </location>
</feature>
<dbReference type="Proteomes" id="UP000738349">
    <property type="component" value="Unassembled WGS sequence"/>
</dbReference>
<evidence type="ECO:0000259" key="1">
    <source>
        <dbReference type="PROSITE" id="PS50181"/>
    </source>
</evidence>
<accession>A0A9P9FSN0</accession>
<dbReference type="PROSITE" id="PS50181">
    <property type="entry name" value="FBOX"/>
    <property type="match status" value="1"/>
</dbReference>
<dbReference type="AlphaFoldDB" id="A0A9P9FSN0"/>
<evidence type="ECO:0000313" key="2">
    <source>
        <dbReference type="EMBL" id="KAH7175925.1"/>
    </source>
</evidence>
<protein>
    <submittedName>
        <fullName evidence="2">F-box domain-containing protein</fullName>
    </submittedName>
</protein>
<dbReference type="InterPro" id="IPR001810">
    <property type="entry name" value="F-box_dom"/>
</dbReference>
<dbReference type="Pfam" id="PF00646">
    <property type="entry name" value="F-box"/>
    <property type="match status" value="1"/>
</dbReference>
<dbReference type="InterPro" id="IPR036047">
    <property type="entry name" value="F-box-like_dom_sf"/>
</dbReference>
<sequence length="614" mass="69519">MSHHITSCVLCGYIIGDDEHQDALWMNLFRILYSSEEQVAVTGVGFLYDADVFTWVAPLDFGARWDTSESRVDIGVGRQHPANGRHGFPFHEACWSLLEKVYSPRPIPQKQLFEVCRSLPFSDQLNCLTWGHDYEGLISANNDQYPYVDLFVDQGLGRARNDPYLVPEIQQLPYEAPTQPDISTKLVSKSADIFAKLPLEIITSISLHLPTADYLNTRLVSPSFHPVFHIQRFWASRFLPNADRSWVFESQNWEKICDWRWLYHRTADGTYGMKNRKRVWQLAEKVKEILSSEWTEPMSYSIADATEVNWLEASANTLTDARLPRHGFIGGCRQFHHRHVSIPPDQLSHLAFSLIRPGDGTYITGIRLVLARGEIIQLGYMAEEERVLNIACLTGFNLAIGPRGIQGIQCISDNDGESPWVGCPDDVPRTERLRFVGPITGIKASFDGYKMVRLGATGRIRPGQETLRGSAVWYPRIPKTGLYLNESDYTAREVAMTNFQPISWTLFGGPAGRYLPLLTGMSVTVEIGYPTAIEFHYNTWVVPPECRKLGRCTPSVDAKTIDFEIDGPGGEVIDSLTLHTCHFLPETRWFYKFGVVESFEESPLHSTHALSNKI</sequence>
<dbReference type="EMBL" id="JAGMUV010000001">
    <property type="protein sequence ID" value="KAH7175925.1"/>
    <property type="molecule type" value="Genomic_DNA"/>
</dbReference>
<dbReference type="SUPFAM" id="SSF81383">
    <property type="entry name" value="F-box domain"/>
    <property type="match status" value="1"/>
</dbReference>
<gene>
    <name evidence="2" type="ORF">EDB81DRAFT_771488</name>
</gene>